<evidence type="ECO:0000313" key="19">
    <source>
        <dbReference type="Proteomes" id="UP000233343"/>
    </source>
</evidence>
<dbReference type="Pfam" id="PF01565">
    <property type="entry name" value="FAD_binding_4"/>
    <property type="match status" value="1"/>
</dbReference>
<evidence type="ECO:0000256" key="3">
    <source>
        <dbReference type="ARBA" id="ARBA00004496"/>
    </source>
</evidence>
<sequence>MNITETLKQLCTDSLIYSQEPMSKHTYIKVGGVAEYYIQAKNTDDVERIVQFAYTHHIPLTLIGKGANVIISDNGLQGIVLNLDFLNEIRIENKDIIAGSGATIIDVSRSALANGLSGLEFACGIPGSTGGAVFMNAGAYGGEVSDVLIEVSALTMKGERITLTPSDFQFAYRSSVFAKQRMIILEARFRLLDGKKLDIQEKMNEFTALRESKQPLEYPSCGSVFKRPPGHFAGKLIQDSGLQGLTIGGAQVSTKHAGFMVNVNEATATDYIELIRKVQGIVNEKFKVNLEREVQIIGEDDTTERG</sequence>
<evidence type="ECO:0000256" key="12">
    <source>
        <dbReference type="ARBA" id="ARBA00023002"/>
    </source>
</evidence>
<dbReference type="PANTHER" id="PTHR21071:SF4">
    <property type="entry name" value="UDP-N-ACETYLENOLPYRUVOYLGLUCOSAMINE REDUCTASE"/>
    <property type="match status" value="1"/>
</dbReference>
<dbReference type="GO" id="GO:0071555">
    <property type="term" value="P:cell wall organization"/>
    <property type="evidence" value="ECO:0007669"/>
    <property type="project" value="UniProtKB-KW"/>
</dbReference>
<dbReference type="InterPro" id="IPR003170">
    <property type="entry name" value="MurB"/>
</dbReference>
<keyword evidence="11 16" id="KW-0573">Peptidoglycan synthesis</keyword>
<keyword evidence="14 16" id="KW-0961">Cell wall biogenesis/degradation</keyword>
<dbReference type="PANTHER" id="PTHR21071">
    <property type="entry name" value="UDP-N-ACETYLENOLPYRUVOYLGLUCOSAMINE REDUCTASE"/>
    <property type="match status" value="1"/>
</dbReference>
<dbReference type="InterPro" id="IPR016167">
    <property type="entry name" value="FAD-bd_PCMH_sub1"/>
</dbReference>
<evidence type="ECO:0000256" key="8">
    <source>
        <dbReference type="ARBA" id="ARBA00022827"/>
    </source>
</evidence>
<keyword evidence="12 16" id="KW-0560">Oxidoreductase</keyword>
<dbReference type="FunFam" id="3.90.78.10:FF:000001">
    <property type="entry name" value="UDP-N-acetylenolpyruvoylglucosamine reductase"/>
    <property type="match status" value="1"/>
</dbReference>
<evidence type="ECO:0000256" key="10">
    <source>
        <dbReference type="ARBA" id="ARBA00022960"/>
    </source>
</evidence>
<proteinExistence type="inferred from homology"/>
<dbReference type="GO" id="GO:0009252">
    <property type="term" value="P:peptidoglycan biosynthetic process"/>
    <property type="evidence" value="ECO:0007669"/>
    <property type="project" value="UniProtKB-UniRule"/>
</dbReference>
<dbReference type="RefSeq" id="WP_066198419.1">
    <property type="nucleotide sequence ID" value="NZ_CP194732.1"/>
</dbReference>
<dbReference type="Gene3D" id="3.30.465.10">
    <property type="match status" value="1"/>
</dbReference>
<dbReference type="GO" id="GO:0008762">
    <property type="term" value="F:UDP-N-acetylmuramate dehydrogenase activity"/>
    <property type="evidence" value="ECO:0007669"/>
    <property type="project" value="UniProtKB-UniRule"/>
</dbReference>
<dbReference type="AlphaFoldDB" id="A0A2N0ZAA3"/>
<dbReference type="SUPFAM" id="SSF56176">
    <property type="entry name" value="FAD-binding/transporter-associated domain-like"/>
    <property type="match status" value="1"/>
</dbReference>
<keyword evidence="10 16" id="KW-0133">Cell shape</keyword>
<evidence type="ECO:0000256" key="15">
    <source>
        <dbReference type="ARBA" id="ARBA00048914"/>
    </source>
</evidence>
<dbReference type="NCBIfam" id="TIGR00179">
    <property type="entry name" value="murB"/>
    <property type="match status" value="1"/>
</dbReference>
<dbReference type="Pfam" id="PF02873">
    <property type="entry name" value="MurB_C"/>
    <property type="match status" value="1"/>
</dbReference>
<feature type="domain" description="FAD-binding PCMH-type" evidence="17">
    <location>
        <begin position="29"/>
        <end position="194"/>
    </location>
</feature>
<keyword evidence="8 16" id="KW-0274">FAD</keyword>
<evidence type="ECO:0000313" key="18">
    <source>
        <dbReference type="EMBL" id="PKG26432.1"/>
    </source>
</evidence>
<comment type="function">
    <text evidence="2 16">Cell wall formation.</text>
</comment>
<evidence type="ECO:0000256" key="2">
    <source>
        <dbReference type="ARBA" id="ARBA00003921"/>
    </source>
</evidence>
<dbReference type="InterPro" id="IPR016166">
    <property type="entry name" value="FAD-bd_PCMH"/>
</dbReference>
<evidence type="ECO:0000256" key="7">
    <source>
        <dbReference type="ARBA" id="ARBA00022630"/>
    </source>
</evidence>
<dbReference type="GO" id="GO:0005829">
    <property type="term" value="C:cytosol"/>
    <property type="evidence" value="ECO:0007669"/>
    <property type="project" value="TreeGrafter"/>
</dbReference>
<dbReference type="PROSITE" id="PS51387">
    <property type="entry name" value="FAD_PCMH"/>
    <property type="match status" value="1"/>
</dbReference>
<organism evidence="18 19">
    <name type="scientific">Cytobacillus horneckiae</name>
    <dbReference type="NCBI Taxonomy" id="549687"/>
    <lineage>
        <taxon>Bacteria</taxon>
        <taxon>Bacillati</taxon>
        <taxon>Bacillota</taxon>
        <taxon>Bacilli</taxon>
        <taxon>Bacillales</taxon>
        <taxon>Bacillaceae</taxon>
        <taxon>Cytobacillus</taxon>
    </lineage>
</organism>
<dbReference type="InterPro" id="IPR006094">
    <property type="entry name" value="Oxid_FAD_bind_N"/>
</dbReference>
<dbReference type="GO" id="GO:0051301">
    <property type="term" value="P:cell division"/>
    <property type="evidence" value="ECO:0007669"/>
    <property type="project" value="UniProtKB-KW"/>
</dbReference>
<feature type="active site" evidence="16">
    <location>
        <position position="173"/>
    </location>
</feature>
<dbReference type="InterPro" id="IPR036635">
    <property type="entry name" value="MurB_C_sf"/>
</dbReference>
<keyword evidence="5 16" id="KW-0963">Cytoplasm</keyword>
<keyword evidence="6 16" id="KW-0132">Cell division</keyword>
<dbReference type="EC" id="1.3.1.98" evidence="16"/>
<dbReference type="HAMAP" id="MF_00037">
    <property type="entry name" value="MurB"/>
    <property type="match status" value="1"/>
</dbReference>
<dbReference type="NCBIfam" id="NF010480">
    <property type="entry name" value="PRK13905.1"/>
    <property type="match status" value="1"/>
</dbReference>
<dbReference type="EMBL" id="PISD01000068">
    <property type="protein sequence ID" value="PKG26432.1"/>
    <property type="molecule type" value="Genomic_DNA"/>
</dbReference>
<accession>A0A2N0ZAA3</accession>
<evidence type="ECO:0000256" key="1">
    <source>
        <dbReference type="ARBA" id="ARBA00001974"/>
    </source>
</evidence>
<protein>
    <recommendedName>
        <fullName evidence="16">UDP-N-acetylenolpyruvoylglucosamine reductase</fullName>
        <ecNumber evidence="16">1.3.1.98</ecNumber>
    </recommendedName>
    <alternativeName>
        <fullName evidence="16">UDP-N-acetylmuramate dehydrogenase</fullName>
    </alternativeName>
</protein>
<comment type="similarity">
    <text evidence="16">Belongs to the MurB family.</text>
</comment>
<dbReference type="InterPro" id="IPR011601">
    <property type="entry name" value="MurB_C"/>
</dbReference>
<evidence type="ECO:0000256" key="16">
    <source>
        <dbReference type="HAMAP-Rule" id="MF_00037"/>
    </source>
</evidence>
<evidence type="ECO:0000256" key="4">
    <source>
        <dbReference type="ARBA" id="ARBA00004752"/>
    </source>
</evidence>
<evidence type="ECO:0000259" key="17">
    <source>
        <dbReference type="PROSITE" id="PS51387"/>
    </source>
</evidence>
<comment type="catalytic activity">
    <reaction evidence="15 16">
        <text>UDP-N-acetyl-alpha-D-muramate + NADP(+) = UDP-N-acetyl-3-O-(1-carboxyvinyl)-alpha-D-glucosamine + NADPH + H(+)</text>
        <dbReference type="Rhea" id="RHEA:12248"/>
        <dbReference type="ChEBI" id="CHEBI:15378"/>
        <dbReference type="ChEBI" id="CHEBI:57783"/>
        <dbReference type="ChEBI" id="CHEBI:58349"/>
        <dbReference type="ChEBI" id="CHEBI:68483"/>
        <dbReference type="ChEBI" id="CHEBI:70757"/>
        <dbReference type="EC" id="1.3.1.98"/>
    </reaction>
</comment>
<comment type="caution">
    <text evidence="18">The sequence shown here is derived from an EMBL/GenBank/DDBJ whole genome shotgun (WGS) entry which is preliminary data.</text>
</comment>
<comment type="pathway">
    <text evidence="4 16">Cell wall biogenesis; peptidoglycan biosynthesis.</text>
</comment>
<dbReference type="UniPathway" id="UPA00219"/>
<evidence type="ECO:0000256" key="14">
    <source>
        <dbReference type="ARBA" id="ARBA00023316"/>
    </source>
</evidence>
<comment type="subcellular location">
    <subcellularLocation>
        <location evidence="3 16">Cytoplasm</location>
    </subcellularLocation>
</comment>
<evidence type="ECO:0000256" key="13">
    <source>
        <dbReference type="ARBA" id="ARBA00023306"/>
    </source>
</evidence>
<dbReference type="Proteomes" id="UP000233343">
    <property type="component" value="Unassembled WGS sequence"/>
</dbReference>
<dbReference type="GO" id="GO:0071949">
    <property type="term" value="F:FAD binding"/>
    <property type="evidence" value="ECO:0007669"/>
    <property type="project" value="InterPro"/>
</dbReference>
<evidence type="ECO:0000256" key="9">
    <source>
        <dbReference type="ARBA" id="ARBA00022857"/>
    </source>
</evidence>
<keyword evidence="13 16" id="KW-0131">Cell cycle</keyword>
<gene>
    <name evidence="16" type="primary">murB</name>
    <name evidence="18" type="ORF">CWS20_24340</name>
</gene>
<feature type="active site" evidence="16">
    <location>
        <position position="293"/>
    </location>
</feature>
<evidence type="ECO:0000256" key="6">
    <source>
        <dbReference type="ARBA" id="ARBA00022618"/>
    </source>
</evidence>
<evidence type="ECO:0000256" key="5">
    <source>
        <dbReference type="ARBA" id="ARBA00022490"/>
    </source>
</evidence>
<feature type="active site" description="Proton donor" evidence="16">
    <location>
        <position position="223"/>
    </location>
</feature>
<comment type="cofactor">
    <cofactor evidence="1 16">
        <name>FAD</name>
        <dbReference type="ChEBI" id="CHEBI:57692"/>
    </cofactor>
</comment>
<dbReference type="Gene3D" id="3.30.43.10">
    <property type="entry name" value="Uridine Diphospho-n-acetylenolpyruvylglucosamine Reductase, domain 2"/>
    <property type="match status" value="1"/>
</dbReference>
<dbReference type="Gene3D" id="3.90.78.10">
    <property type="entry name" value="UDP-N-acetylenolpyruvoylglucosamine reductase, C-terminal domain"/>
    <property type="match status" value="1"/>
</dbReference>
<dbReference type="InterPro" id="IPR016169">
    <property type="entry name" value="FAD-bd_PCMH_sub2"/>
</dbReference>
<keyword evidence="19" id="KW-1185">Reference proteome</keyword>
<dbReference type="SUPFAM" id="SSF56194">
    <property type="entry name" value="Uridine diphospho-N-Acetylenolpyruvylglucosamine reductase, MurB, C-terminal domain"/>
    <property type="match status" value="1"/>
</dbReference>
<dbReference type="GO" id="GO:0008360">
    <property type="term" value="P:regulation of cell shape"/>
    <property type="evidence" value="ECO:0007669"/>
    <property type="project" value="UniProtKB-KW"/>
</dbReference>
<dbReference type="InterPro" id="IPR036318">
    <property type="entry name" value="FAD-bd_PCMH-like_sf"/>
</dbReference>
<reference evidence="18 19" key="1">
    <citation type="journal article" date="2010" name="Int. J. Syst. Evol. Microbiol.">
        <title>Bacillus horneckiae sp. nov., isolated from a spacecraft-assembly clean room.</title>
        <authorList>
            <person name="Vaishampayan P."/>
            <person name="Probst A."/>
            <person name="Krishnamurthi S."/>
            <person name="Ghosh S."/>
            <person name="Osman S."/>
            <person name="McDowall A."/>
            <person name="Ruckmani A."/>
            <person name="Mayilraj S."/>
            <person name="Venkateswaran K."/>
        </authorList>
    </citation>
    <scope>NUCLEOTIDE SEQUENCE [LARGE SCALE GENOMIC DNA]</scope>
    <source>
        <strain evidence="19">1PO1SC</strain>
    </source>
</reference>
<keyword evidence="7 16" id="KW-0285">Flavoprotein</keyword>
<evidence type="ECO:0000256" key="11">
    <source>
        <dbReference type="ARBA" id="ARBA00022984"/>
    </source>
</evidence>
<name>A0A2N0ZAA3_9BACI</name>
<keyword evidence="9 16" id="KW-0521">NADP</keyword>